<feature type="binding site" evidence="12">
    <location>
        <position position="271"/>
    </location>
    <ligand>
        <name>Mg(2+)</name>
        <dbReference type="ChEBI" id="CHEBI:18420"/>
    </ligand>
</feature>
<comment type="caution">
    <text evidence="14">The sequence shown here is derived from an EMBL/GenBank/DDBJ whole genome shotgun (WGS) entry which is preliminary data.</text>
</comment>
<feature type="binding site" evidence="12">
    <location>
        <position position="243"/>
    </location>
    <ligand>
        <name>substrate</name>
    </ligand>
</feature>
<sequence length="371" mass="38970">MTSTPDTESAVPATTPAEGSVALAVVPGDGIGPEVTAEALKVLEVAAPAGVKFEQTRYDLGAERYLATQEVLPDSVLAEIREHDAILLGAVGGKPNDPNLPPGILERGLLLRLRFELDHYVNLRPSRIYPGAVSPLSADVLGKGEVDFVVVREGTEGPYTGNGGALRTGTPAEVATEVSVNTAYGVERVIRDAFARAQRRPRKKLTLVHKTNVLVNAGSLWWRLFEQVAAEHPDVTTDYCHIDAVMIFLATDPQRFDVIVTDNLFGDIVTDLAAAITGGIGLAASGNVNPDRTAPSMFEPVHGSAPDIAGRQVADPTAAILSGALLLDHLGHPEAAARIEAAVIDDLAARTAGEKRSTPQVGDAIAARVAG</sequence>
<dbReference type="NCBIfam" id="NF002898">
    <property type="entry name" value="PRK03437.1"/>
    <property type="match status" value="1"/>
</dbReference>
<keyword evidence="8 12" id="KW-0560">Oxidoreductase</keyword>
<dbReference type="SMART" id="SM01329">
    <property type="entry name" value="Iso_dh"/>
    <property type="match status" value="1"/>
</dbReference>
<feature type="domain" description="Isopropylmalate dehydrogenase-like" evidence="13">
    <location>
        <begin position="22"/>
        <end position="365"/>
    </location>
</feature>
<protein>
    <recommendedName>
        <fullName evidence="12">3-isopropylmalate dehydrogenase</fullName>
        <ecNumber evidence="12">1.1.1.85</ecNumber>
    </recommendedName>
    <alternativeName>
        <fullName evidence="12">3-IPM-DH</fullName>
    </alternativeName>
    <alternativeName>
        <fullName evidence="12">Beta-IPM dehydrogenase</fullName>
        <shortName evidence="12">IMDH</shortName>
    </alternativeName>
</protein>
<evidence type="ECO:0000256" key="11">
    <source>
        <dbReference type="ARBA" id="ARBA00023304"/>
    </source>
</evidence>
<dbReference type="EMBL" id="QGDD01000013">
    <property type="protein sequence ID" value="PWN00922.1"/>
    <property type="molecule type" value="Genomic_DNA"/>
</dbReference>
<comment type="cofactor">
    <cofactor evidence="12">
        <name>Mg(2+)</name>
        <dbReference type="ChEBI" id="CHEBI:18420"/>
    </cofactor>
    <cofactor evidence="12">
        <name>Mn(2+)</name>
        <dbReference type="ChEBI" id="CHEBI:29035"/>
    </cofactor>
    <text evidence="12">Binds 1 Mg(2+) or Mn(2+) ion per subunit.</text>
</comment>
<comment type="cofactor">
    <cofactor evidence="2">
        <name>Mn(2+)</name>
        <dbReference type="ChEBI" id="CHEBI:29035"/>
    </cofactor>
</comment>
<gene>
    <name evidence="12" type="primary">leuB</name>
    <name evidence="14" type="ORF">DJ010_20910</name>
</gene>
<dbReference type="SUPFAM" id="SSF53659">
    <property type="entry name" value="Isocitrate/Isopropylmalate dehydrogenase-like"/>
    <property type="match status" value="1"/>
</dbReference>
<dbReference type="PANTHER" id="PTHR43275">
    <property type="entry name" value="D-MALATE DEHYDROGENASE [DECARBOXYLATING]"/>
    <property type="match status" value="1"/>
</dbReference>
<keyword evidence="10 12" id="KW-0464">Manganese</keyword>
<dbReference type="Proteomes" id="UP000245507">
    <property type="component" value="Unassembled WGS sequence"/>
</dbReference>
<evidence type="ECO:0000256" key="12">
    <source>
        <dbReference type="HAMAP-Rule" id="MF_01035"/>
    </source>
</evidence>
<dbReference type="UniPathway" id="UPA00048">
    <property type="reaction ID" value="UER00072"/>
</dbReference>
<evidence type="ECO:0000256" key="7">
    <source>
        <dbReference type="ARBA" id="ARBA00022842"/>
    </source>
</evidence>
<organism evidence="14 15">
    <name type="scientific">Nocardioides silvaticus</name>
    <dbReference type="NCBI Taxonomy" id="2201891"/>
    <lineage>
        <taxon>Bacteria</taxon>
        <taxon>Bacillati</taxon>
        <taxon>Actinomycetota</taxon>
        <taxon>Actinomycetes</taxon>
        <taxon>Propionibacteriales</taxon>
        <taxon>Nocardioidaceae</taxon>
        <taxon>Nocardioides</taxon>
    </lineage>
</organism>
<evidence type="ECO:0000256" key="3">
    <source>
        <dbReference type="ARBA" id="ARBA00022430"/>
    </source>
</evidence>
<evidence type="ECO:0000256" key="9">
    <source>
        <dbReference type="ARBA" id="ARBA00023027"/>
    </source>
</evidence>
<dbReference type="GO" id="GO:0000287">
    <property type="term" value="F:magnesium ion binding"/>
    <property type="evidence" value="ECO:0007669"/>
    <property type="project" value="InterPro"/>
</dbReference>
<evidence type="ECO:0000313" key="15">
    <source>
        <dbReference type="Proteomes" id="UP000245507"/>
    </source>
</evidence>
<evidence type="ECO:0000256" key="8">
    <source>
        <dbReference type="ARBA" id="ARBA00023002"/>
    </source>
</evidence>
<feature type="binding site" evidence="12">
    <location>
        <position position="152"/>
    </location>
    <ligand>
        <name>substrate</name>
    </ligand>
</feature>
<keyword evidence="15" id="KW-1185">Reference proteome</keyword>
<dbReference type="RefSeq" id="WP_109697397.1">
    <property type="nucleotide sequence ID" value="NZ_QGDD01000013.1"/>
</dbReference>
<dbReference type="InterPro" id="IPR024084">
    <property type="entry name" value="IsoPropMal-DH-like_dom"/>
</dbReference>
<comment type="subcellular location">
    <subcellularLocation>
        <location evidence="12">Cytoplasm</location>
    </subcellularLocation>
</comment>
<evidence type="ECO:0000256" key="10">
    <source>
        <dbReference type="ARBA" id="ARBA00023211"/>
    </source>
</evidence>
<feature type="binding site" evidence="12">
    <location>
        <begin position="303"/>
        <end position="315"/>
    </location>
    <ligand>
        <name>NAD(+)</name>
        <dbReference type="ChEBI" id="CHEBI:57540"/>
    </ligand>
</feature>
<dbReference type="GO" id="GO:0051287">
    <property type="term" value="F:NAD binding"/>
    <property type="evidence" value="ECO:0007669"/>
    <property type="project" value="InterPro"/>
</dbReference>
<evidence type="ECO:0000256" key="4">
    <source>
        <dbReference type="ARBA" id="ARBA00022490"/>
    </source>
</evidence>
<keyword evidence="3 12" id="KW-0432">Leucine biosynthesis</keyword>
<dbReference type="InterPro" id="IPR023698">
    <property type="entry name" value="LeuB_actb"/>
</dbReference>
<evidence type="ECO:0000259" key="13">
    <source>
        <dbReference type="SMART" id="SM01329"/>
    </source>
</evidence>
<dbReference type="GO" id="GO:0009098">
    <property type="term" value="P:L-leucine biosynthetic process"/>
    <property type="evidence" value="ECO:0007669"/>
    <property type="project" value="UniProtKB-UniRule"/>
</dbReference>
<dbReference type="AlphaFoldDB" id="A0A316TEL1"/>
<dbReference type="InterPro" id="IPR050501">
    <property type="entry name" value="ICDH/IPMDH"/>
</dbReference>
<evidence type="ECO:0000256" key="5">
    <source>
        <dbReference type="ARBA" id="ARBA00022605"/>
    </source>
</evidence>
<evidence type="ECO:0000313" key="14">
    <source>
        <dbReference type="EMBL" id="PWN00922.1"/>
    </source>
</evidence>
<feature type="site" description="Important for catalysis" evidence="12">
    <location>
        <position position="210"/>
    </location>
</feature>
<evidence type="ECO:0000256" key="6">
    <source>
        <dbReference type="ARBA" id="ARBA00022723"/>
    </source>
</evidence>
<keyword evidence="6 12" id="KW-0479">Metal-binding</keyword>
<comment type="subunit">
    <text evidence="12">Homodimer.</text>
</comment>
<dbReference type="PANTHER" id="PTHR43275:SF1">
    <property type="entry name" value="D-MALATE DEHYDROGENASE [DECARBOXYLATING]"/>
    <property type="match status" value="1"/>
</dbReference>
<evidence type="ECO:0000256" key="2">
    <source>
        <dbReference type="ARBA" id="ARBA00001936"/>
    </source>
</evidence>
<keyword evidence="5 12" id="KW-0028">Amino-acid biosynthesis</keyword>
<dbReference type="EC" id="1.1.1.85" evidence="12"/>
<feature type="site" description="Important for catalysis" evidence="12">
    <location>
        <position position="159"/>
    </location>
</feature>
<reference evidence="14 15" key="1">
    <citation type="submission" date="2018-05" db="EMBL/GenBank/DDBJ databases">
        <title>Nocardioides silvaticus genome.</title>
        <authorList>
            <person name="Li C."/>
            <person name="Wang G."/>
        </authorList>
    </citation>
    <scope>NUCLEOTIDE SEQUENCE [LARGE SCALE GENOMIC DNA]</scope>
    <source>
        <strain evidence="14 15">CCTCC AB 2018079</strain>
    </source>
</reference>
<dbReference type="GO" id="GO:0003862">
    <property type="term" value="F:3-isopropylmalate dehydrogenase activity"/>
    <property type="evidence" value="ECO:0007669"/>
    <property type="project" value="UniProtKB-UniRule"/>
</dbReference>
<keyword evidence="4 12" id="KW-0963">Cytoplasm</keyword>
<keyword evidence="7 12" id="KW-0460">Magnesium</keyword>
<name>A0A316TEL1_9ACTN</name>
<dbReference type="Pfam" id="PF00180">
    <property type="entry name" value="Iso_dh"/>
    <property type="match status" value="1"/>
</dbReference>
<comment type="similarity">
    <text evidence="12">Belongs to the isocitrate and isopropylmalate dehydrogenases family. LeuB type 2 subfamily.</text>
</comment>
<proteinExistence type="inferred from homology"/>
<comment type="function">
    <text evidence="12">Catalyzes the oxidation of 3-carboxy-2-hydroxy-4-methylpentanoate (3-isopropylmalate) to 3-carboxy-4-methyl-2-oxopentanoate. The product decarboxylates to 4-methyl-2 oxopentanoate.</text>
</comment>
<dbReference type="PROSITE" id="PS00470">
    <property type="entry name" value="IDH_IMDH"/>
    <property type="match status" value="1"/>
</dbReference>
<comment type="catalytic activity">
    <reaction evidence="1 12">
        <text>(2R,3S)-3-isopropylmalate + NAD(+) = 4-methyl-2-oxopentanoate + CO2 + NADH</text>
        <dbReference type="Rhea" id="RHEA:32271"/>
        <dbReference type="ChEBI" id="CHEBI:16526"/>
        <dbReference type="ChEBI" id="CHEBI:17865"/>
        <dbReference type="ChEBI" id="CHEBI:35121"/>
        <dbReference type="ChEBI" id="CHEBI:57540"/>
        <dbReference type="ChEBI" id="CHEBI:57945"/>
        <dbReference type="EC" id="1.1.1.85"/>
    </reaction>
</comment>
<feature type="binding site" evidence="12">
    <location>
        <position position="267"/>
    </location>
    <ligand>
        <name>Mg(2+)</name>
        <dbReference type="ChEBI" id="CHEBI:18420"/>
    </ligand>
</feature>
<dbReference type="InterPro" id="IPR019818">
    <property type="entry name" value="IsoCit/isopropylmalate_DH_CS"/>
</dbReference>
<accession>A0A316TEL1</accession>
<dbReference type="HAMAP" id="MF_01035">
    <property type="entry name" value="LeuB_type2"/>
    <property type="match status" value="1"/>
</dbReference>
<dbReference type="OrthoDB" id="5289857at2"/>
<keyword evidence="11 12" id="KW-0100">Branched-chain amino acid biosynthesis</keyword>
<dbReference type="GO" id="GO:0005737">
    <property type="term" value="C:cytoplasm"/>
    <property type="evidence" value="ECO:0007669"/>
    <property type="project" value="UniProtKB-SubCell"/>
</dbReference>
<dbReference type="Gene3D" id="3.40.718.10">
    <property type="entry name" value="Isopropylmalate Dehydrogenase"/>
    <property type="match status" value="1"/>
</dbReference>
<keyword evidence="9 12" id="KW-0520">NAD</keyword>
<feature type="binding site" evidence="12">
    <location>
        <position position="243"/>
    </location>
    <ligand>
        <name>Mg(2+)</name>
        <dbReference type="ChEBI" id="CHEBI:18420"/>
    </ligand>
</feature>
<evidence type="ECO:0000256" key="1">
    <source>
        <dbReference type="ARBA" id="ARBA00000624"/>
    </source>
</evidence>
<feature type="binding site" evidence="12">
    <location>
        <position position="114"/>
    </location>
    <ligand>
        <name>substrate</name>
    </ligand>
</feature>
<feature type="binding site" evidence="12">
    <location>
        <position position="124"/>
    </location>
    <ligand>
        <name>substrate</name>
    </ligand>
</feature>
<comment type="pathway">
    <text evidence="12">Amino-acid biosynthesis; L-leucine biosynthesis; L-leucine from 3-methyl-2-oxobutanoate: step 3/4.</text>
</comment>